<feature type="signal peptide" evidence="2">
    <location>
        <begin position="1"/>
        <end position="24"/>
    </location>
</feature>
<reference evidence="3 4" key="1">
    <citation type="submission" date="2013-11" db="EMBL/GenBank/DDBJ databases">
        <title>The Genome Sequence of Phytophthora parasitica P1976.</title>
        <authorList>
            <consortium name="The Broad Institute Genomics Platform"/>
            <person name="Russ C."/>
            <person name="Tyler B."/>
            <person name="Panabieres F."/>
            <person name="Shan W."/>
            <person name="Tripathy S."/>
            <person name="Grunwald N."/>
            <person name="Machado M."/>
            <person name="Johnson C.S."/>
            <person name="Walker B."/>
            <person name="Young S."/>
            <person name="Zeng Q."/>
            <person name="Gargeya S."/>
            <person name="Fitzgerald M."/>
            <person name="Haas B."/>
            <person name="Abouelleil A."/>
            <person name="Allen A.W."/>
            <person name="Alvarado L."/>
            <person name="Arachchi H.M."/>
            <person name="Berlin A.M."/>
            <person name="Chapman S.B."/>
            <person name="Gainer-Dewar J."/>
            <person name="Goldberg J."/>
            <person name="Griggs A."/>
            <person name="Gujja S."/>
            <person name="Hansen M."/>
            <person name="Howarth C."/>
            <person name="Imamovic A."/>
            <person name="Ireland A."/>
            <person name="Larimer J."/>
            <person name="McCowan C."/>
            <person name="Murphy C."/>
            <person name="Pearson M."/>
            <person name="Poon T.W."/>
            <person name="Priest M."/>
            <person name="Roberts A."/>
            <person name="Saif S."/>
            <person name="Shea T."/>
            <person name="Sisk P."/>
            <person name="Sykes S."/>
            <person name="Wortman J."/>
            <person name="Nusbaum C."/>
            <person name="Birren B."/>
        </authorList>
    </citation>
    <scope>NUCLEOTIDE SEQUENCE [LARGE SCALE GENOMIC DNA]</scope>
    <source>
        <strain evidence="3 4">P1976</strain>
    </source>
</reference>
<feature type="chain" id="PRO_5001753356" description="RxLR effector protein" evidence="2">
    <location>
        <begin position="25"/>
        <end position="166"/>
    </location>
</feature>
<gene>
    <name evidence="3" type="ORF">F444_13634</name>
</gene>
<protein>
    <recommendedName>
        <fullName evidence="5">RxLR effector protein</fullName>
    </recommendedName>
</protein>
<evidence type="ECO:0000256" key="2">
    <source>
        <dbReference type="SAM" id="SignalP"/>
    </source>
</evidence>
<comment type="caution">
    <text evidence="3">The sequence shown here is derived from an EMBL/GenBank/DDBJ whole genome shotgun (WGS) entry which is preliminary data.</text>
</comment>
<accession>A0A080ZT85</accession>
<keyword evidence="1" id="KW-0812">Transmembrane</keyword>
<evidence type="ECO:0008006" key="5">
    <source>
        <dbReference type="Google" id="ProtNLM"/>
    </source>
</evidence>
<feature type="transmembrane region" description="Helical" evidence="1">
    <location>
        <begin position="127"/>
        <end position="148"/>
    </location>
</feature>
<evidence type="ECO:0000313" key="3">
    <source>
        <dbReference type="EMBL" id="ETO69846.1"/>
    </source>
</evidence>
<name>A0A080ZT85_PHYNI</name>
<organism evidence="3 4">
    <name type="scientific">Phytophthora nicotianae P1976</name>
    <dbReference type="NCBI Taxonomy" id="1317066"/>
    <lineage>
        <taxon>Eukaryota</taxon>
        <taxon>Sar</taxon>
        <taxon>Stramenopiles</taxon>
        <taxon>Oomycota</taxon>
        <taxon>Peronosporomycetes</taxon>
        <taxon>Peronosporales</taxon>
        <taxon>Peronosporaceae</taxon>
        <taxon>Phytophthora</taxon>
    </lineage>
</organism>
<dbReference type="AlphaFoldDB" id="A0A080ZT85"/>
<evidence type="ECO:0000256" key="1">
    <source>
        <dbReference type="SAM" id="Phobius"/>
    </source>
</evidence>
<dbReference type="Proteomes" id="UP000028582">
    <property type="component" value="Unassembled WGS sequence"/>
</dbReference>
<keyword evidence="2" id="KW-0732">Signal</keyword>
<dbReference type="EMBL" id="ANJA01002478">
    <property type="protein sequence ID" value="ETO69846.1"/>
    <property type="molecule type" value="Genomic_DNA"/>
</dbReference>
<evidence type="ECO:0000313" key="4">
    <source>
        <dbReference type="Proteomes" id="UP000028582"/>
    </source>
</evidence>
<keyword evidence="1" id="KW-1133">Transmembrane helix</keyword>
<sequence length="166" mass="17651">MRFSNCFILLVAISIGCFTSHANAENGALTNSARNNARRLHIEAANADKVAQLTSGFIKKLKDNAALRKVTNIAKVNEDDAAIRNAAKAAAAKEGVKLSDESVSKVAKKLAEVTKTKPKLWSHLGSYAVLAWQLIVGGLAGVGVVHLLRKDKNSTQTATSVSVSRN</sequence>
<proteinExistence type="predicted"/>
<keyword evidence="1" id="KW-0472">Membrane</keyword>
<dbReference type="PROSITE" id="PS51257">
    <property type="entry name" value="PROKAR_LIPOPROTEIN"/>
    <property type="match status" value="1"/>
</dbReference>